<dbReference type="AlphaFoldDB" id="A0A3R7PFT1"/>
<name>A0A3R7PFT1_PENVA</name>
<dbReference type="EMBL" id="QCYY01002438">
    <property type="protein sequence ID" value="ROT70354.1"/>
    <property type="molecule type" value="Genomic_DNA"/>
</dbReference>
<keyword evidence="3" id="KW-1185">Reference proteome</keyword>
<proteinExistence type="predicted"/>
<organism evidence="2 3">
    <name type="scientific">Penaeus vannamei</name>
    <name type="common">Whiteleg shrimp</name>
    <name type="synonym">Litopenaeus vannamei</name>
    <dbReference type="NCBI Taxonomy" id="6689"/>
    <lineage>
        <taxon>Eukaryota</taxon>
        <taxon>Metazoa</taxon>
        <taxon>Ecdysozoa</taxon>
        <taxon>Arthropoda</taxon>
        <taxon>Crustacea</taxon>
        <taxon>Multicrustacea</taxon>
        <taxon>Malacostraca</taxon>
        <taxon>Eumalacostraca</taxon>
        <taxon>Eucarida</taxon>
        <taxon>Decapoda</taxon>
        <taxon>Dendrobranchiata</taxon>
        <taxon>Penaeoidea</taxon>
        <taxon>Penaeidae</taxon>
        <taxon>Penaeus</taxon>
    </lineage>
</organism>
<reference evidence="2 3" key="1">
    <citation type="submission" date="2018-04" db="EMBL/GenBank/DDBJ databases">
        <authorList>
            <person name="Zhang X."/>
            <person name="Yuan J."/>
            <person name="Li F."/>
            <person name="Xiang J."/>
        </authorList>
    </citation>
    <scope>NUCLEOTIDE SEQUENCE [LARGE SCALE GENOMIC DNA]</scope>
    <source>
        <tissue evidence="2">Muscle</tissue>
    </source>
</reference>
<feature type="transmembrane region" description="Helical" evidence="1">
    <location>
        <begin position="116"/>
        <end position="137"/>
    </location>
</feature>
<feature type="transmembrane region" description="Helical" evidence="1">
    <location>
        <begin position="75"/>
        <end position="96"/>
    </location>
</feature>
<comment type="caution">
    <text evidence="2">The sequence shown here is derived from an EMBL/GenBank/DDBJ whole genome shotgun (WGS) entry which is preliminary data.</text>
</comment>
<protein>
    <submittedName>
        <fullName evidence="2">Uncharacterized protein</fullName>
    </submittedName>
</protein>
<dbReference type="Proteomes" id="UP000283509">
    <property type="component" value="Unassembled WGS sequence"/>
</dbReference>
<keyword evidence="1" id="KW-0472">Membrane</keyword>
<evidence type="ECO:0000256" key="1">
    <source>
        <dbReference type="SAM" id="Phobius"/>
    </source>
</evidence>
<sequence length="377" mass="41243">MLLLLPNTLRIALNCDIHSVPFIKWGSEATCIPPSPSHQIPLFHYLEIERSGHCARHDVPDVAPRVSETLRRPAISYYLPSLLFLSFSLPSLPLPTLQFYVPSVPLRYSPRPFSSFSLRCHFTLALFIFTSCLLYLLRSSPSLLSLFHFSQPLSPFQSPLHFPLLSLLVLAFSISLPLNLRFLSSSFPPSNPLSFTLSFSKSYLPILVLYHLPALTPLFPYLSHFLPTFPLPISPIPLPLSTIPLSTSSSHLVSTPTPLCASPSLHLPSLLVSTPAPSLHLPLSPCLHSHPLSPPPLLCLPPHPSSPPLFSPNPSSVSPPHPPSIVGVVLGQPLRTRLEGTAEGVVGHLAVVLLHVLVKHLLLLGQTAVPHRNLEGK</sequence>
<reference evidence="2 3" key="2">
    <citation type="submission" date="2019-01" db="EMBL/GenBank/DDBJ databases">
        <title>The decoding of complex shrimp genome reveals the adaptation for benthos swimmer, frequently molting mechanism and breeding impact on genome.</title>
        <authorList>
            <person name="Sun Y."/>
            <person name="Gao Y."/>
            <person name="Yu Y."/>
        </authorList>
    </citation>
    <scope>NUCLEOTIDE SEQUENCE [LARGE SCALE GENOMIC DNA]</scope>
    <source>
        <tissue evidence="2">Muscle</tissue>
    </source>
</reference>
<evidence type="ECO:0000313" key="3">
    <source>
        <dbReference type="Proteomes" id="UP000283509"/>
    </source>
</evidence>
<keyword evidence="1" id="KW-0812">Transmembrane</keyword>
<gene>
    <name evidence="2" type="ORF">C7M84_011362</name>
</gene>
<accession>A0A3R7PFT1</accession>
<feature type="transmembrane region" description="Helical" evidence="1">
    <location>
        <begin position="158"/>
        <end position="182"/>
    </location>
</feature>
<evidence type="ECO:0000313" key="2">
    <source>
        <dbReference type="EMBL" id="ROT70354.1"/>
    </source>
</evidence>
<keyword evidence="1" id="KW-1133">Transmembrane helix</keyword>